<dbReference type="InterPro" id="IPR005744">
    <property type="entry name" value="Hy-lIII"/>
</dbReference>
<keyword evidence="5 7" id="KW-1133">Transmembrane helix</keyword>
<keyword evidence="4 7" id="KW-0812">Transmembrane</keyword>
<feature type="transmembrane region" description="Helical" evidence="7">
    <location>
        <begin position="43"/>
        <end position="67"/>
    </location>
</feature>
<dbReference type="PANTHER" id="PTHR20855:SF3">
    <property type="entry name" value="LD03007P"/>
    <property type="match status" value="1"/>
</dbReference>
<evidence type="ECO:0000256" key="2">
    <source>
        <dbReference type="ARBA" id="ARBA00008488"/>
    </source>
</evidence>
<feature type="transmembrane region" description="Helical" evidence="7">
    <location>
        <begin position="111"/>
        <end position="129"/>
    </location>
</feature>
<evidence type="ECO:0000256" key="7">
    <source>
        <dbReference type="SAM" id="Phobius"/>
    </source>
</evidence>
<keyword evidence="3" id="KW-1003">Cell membrane</keyword>
<proteinExistence type="inferred from homology"/>
<dbReference type="NCBIfam" id="TIGR01065">
    <property type="entry name" value="hlyIII"/>
    <property type="match status" value="1"/>
</dbReference>
<evidence type="ECO:0000256" key="4">
    <source>
        <dbReference type="ARBA" id="ARBA00022692"/>
    </source>
</evidence>
<keyword evidence="9" id="KW-1185">Reference proteome</keyword>
<comment type="subcellular location">
    <subcellularLocation>
        <location evidence="1">Cell membrane</location>
        <topology evidence="1">Multi-pass membrane protein</topology>
    </subcellularLocation>
</comment>
<evidence type="ECO:0000256" key="5">
    <source>
        <dbReference type="ARBA" id="ARBA00022989"/>
    </source>
</evidence>
<feature type="transmembrane region" description="Helical" evidence="7">
    <location>
        <begin position="189"/>
        <end position="210"/>
    </location>
</feature>
<evidence type="ECO:0000256" key="3">
    <source>
        <dbReference type="ARBA" id="ARBA00022475"/>
    </source>
</evidence>
<sequence>MEEHNTTEEILNAVTHGIGVLLSIAGLVAMLHSVSARQAGREALAAALLYGISLIVLYLMSTLYHCFFKLPKASHLFKIFDHAAIYLLIAGTDTPVLLILLHRHHGPEGTAVIWLLALIGIIWQCFNVHKYKKLSTAAYIVMGWLLVGALPLIWVYVAPAAVFWLLLGGLIYTVGTFFYLRKTMPYHHLIWHFFVLGGSMAHFYSIYYYLLPASPLP</sequence>
<accession>A0ABP2L262</accession>
<evidence type="ECO:0000256" key="1">
    <source>
        <dbReference type="ARBA" id="ARBA00004651"/>
    </source>
</evidence>
<gene>
    <name evidence="8" type="ORF">HMPREF1039_0625</name>
</gene>
<name>A0ABP2L262_9FIRM</name>
<comment type="similarity">
    <text evidence="2">Belongs to the UPF0073 (Hly-III) family.</text>
</comment>
<dbReference type="PANTHER" id="PTHR20855">
    <property type="entry name" value="ADIPOR/PROGESTIN RECEPTOR-RELATED"/>
    <property type="match status" value="1"/>
</dbReference>
<dbReference type="EMBL" id="AFIJ01000045">
    <property type="protein sequence ID" value="EGL35093.1"/>
    <property type="molecule type" value="Genomic_DNA"/>
</dbReference>
<evidence type="ECO:0000256" key="6">
    <source>
        <dbReference type="ARBA" id="ARBA00023136"/>
    </source>
</evidence>
<organism evidence="8 9">
    <name type="scientific">Megasphaera lornae</name>
    <dbReference type="NCBI Taxonomy" id="1000568"/>
    <lineage>
        <taxon>Bacteria</taxon>
        <taxon>Bacillati</taxon>
        <taxon>Bacillota</taxon>
        <taxon>Negativicutes</taxon>
        <taxon>Veillonellales</taxon>
        <taxon>Veillonellaceae</taxon>
        <taxon>Megasphaera</taxon>
    </lineage>
</organism>
<feature type="transmembrane region" description="Helical" evidence="7">
    <location>
        <begin position="79"/>
        <end position="99"/>
    </location>
</feature>
<reference evidence="8 9" key="1">
    <citation type="submission" date="2011-04" db="EMBL/GenBank/DDBJ databases">
        <authorList>
            <person name="Harkins D.M."/>
            <person name="Madupu R."/>
            <person name="Durkin A.S."/>
            <person name="Torralba M."/>
            <person name="Methe B."/>
            <person name="Sutton G.G."/>
            <person name="Nelson K.E."/>
        </authorList>
    </citation>
    <scope>NUCLEOTIDE SEQUENCE [LARGE SCALE GENOMIC DNA]</scope>
    <source>
        <strain evidence="8 9">UPII 199-6</strain>
    </source>
</reference>
<comment type="caution">
    <text evidence="8">The sequence shown here is derived from an EMBL/GenBank/DDBJ whole genome shotgun (WGS) entry which is preliminary data.</text>
</comment>
<dbReference type="InterPro" id="IPR004254">
    <property type="entry name" value="AdipoR/HlyIII-related"/>
</dbReference>
<feature type="transmembrane region" description="Helical" evidence="7">
    <location>
        <begin position="162"/>
        <end position="180"/>
    </location>
</feature>
<evidence type="ECO:0000313" key="9">
    <source>
        <dbReference type="Proteomes" id="UP000004018"/>
    </source>
</evidence>
<dbReference type="Proteomes" id="UP000004018">
    <property type="component" value="Unassembled WGS sequence"/>
</dbReference>
<dbReference type="RefSeq" id="WP_007391789.1">
    <property type="nucleotide sequence ID" value="NZ_AFIJ01000045.1"/>
</dbReference>
<feature type="transmembrane region" description="Helical" evidence="7">
    <location>
        <begin position="136"/>
        <end position="156"/>
    </location>
</feature>
<evidence type="ECO:0000313" key="8">
    <source>
        <dbReference type="EMBL" id="EGL35093.1"/>
    </source>
</evidence>
<protein>
    <submittedName>
        <fullName evidence="8">Channel protein, hemolysin III family</fullName>
    </submittedName>
</protein>
<keyword evidence="6 7" id="KW-0472">Membrane</keyword>
<dbReference type="Pfam" id="PF03006">
    <property type="entry name" value="HlyIII"/>
    <property type="match status" value="1"/>
</dbReference>
<feature type="transmembrane region" description="Helical" evidence="7">
    <location>
        <begin position="12"/>
        <end position="31"/>
    </location>
</feature>